<dbReference type="EMBL" id="GBRH01252481">
    <property type="protein sequence ID" value="JAD45414.1"/>
    <property type="molecule type" value="Transcribed_RNA"/>
</dbReference>
<accession>A0A0A9A190</accession>
<reference evidence="1" key="2">
    <citation type="journal article" date="2015" name="Data Brief">
        <title>Shoot transcriptome of the giant reed, Arundo donax.</title>
        <authorList>
            <person name="Barrero R.A."/>
            <person name="Guerrero F.D."/>
            <person name="Moolhuijzen P."/>
            <person name="Goolsby J.A."/>
            <person name="Tidwell J."/>
            <person name="Bellgard S.E."/>
            <person name="Bellgard M.I."/>
        </authorList>
    </citation>
    <scope>NUCLEOTIDE SEQUENCE</scope>
    <source>
        <tissue evidence="1">Shoot tissue taken approximately 20 cm above the soil surface</tissue>
    </source>
</reference>
<name>A0A0A9A190_ARUDO</name>
<organism evidence="1">
    <name type="scientific">Arundo donax</name>
    <name type="common">Giant reed</name>
    <name type="synonym">Donax arundinaceus</name>
    <dbReference type="NCBI Taxonomy" id="35708"/>
    <lineage>
        <taxon>Eukaryota</taxon>
        <taxon>Viridiplantae</taxon>
        <taxon>Streptophyta</taxon>
        <taxon>Embryophyta</taxon>
        <taxon>Tracheophyta</taxon>
        <taxon>Spermatophyta</taxon>
        <taxon>Magnoliopsida</taxon>
        <taxon>Liliopsida</taxon>
        <taxon>Poales</taxon>
        <taxon>Poaceae</taxon>
        <taxon>PACMAD clade</taxon>
        <taxon>Arundinoideae</taxon>
        <taxon>Arundineae</taxon>
        <taxon>Arundo</taxon>
    </lineage>
</organism>
<dbReference type="AlphaFoldDB" id="A0A0A9A190"/>
<evidence type="ECO:0000313" key="1">
    <source>
        <dbReference type="EMBL" id="JAD45414.1"/>
    </source>
</evidence>
<reference evidence="1" key="1">
    <citation type="submission" date="2014-09" db="EMBL/GenBank/DDBJ databases">
        <authorList>
            <person name="Magalhaes I.L.F."/>
            <person name="Oliveira U."/>
            <person name="Santos F.R."/>
            <person name="Vidigal T.H.D.A."/>
            <person name="Brescovit A.D."/>
            <person name="Santos A.J."/>
        </authorList>
    </citation>
    <scope>NUCLEOTIDE SEQUENCE</scope>
    <source>
        <tissue evidence="1">Shoot tissue taken approximately 20 cm above the soil surface</tissue>
    </source>
</reference>
<proteinExistence type="predicted"/>
<sequence length="26" mass="3096">MFTLEMRMSVLILAFGNWIIMTQHVI</sequence>
<protein>
    <submittedName>
        <fullName evidence="1">Uncharacterized protein</fullName>
    </submittedName>
</protein>